<proteinExistence type="predicted"/>
<dbReference type="OMA" id="FRMIMYR"/>
<keyword evidence="3" id="KW-0539">Nucleus</keyword>
<dbReference type="InterPro" id="IPR051127">
    <property type="entry name" value="Fungal_SecMet_Regulators"/>
</dbReference>
<dbReference type="OrthoDB" id="3364175at2759"/>
<evidence type="ECO:0000256" key="4">
    <source>
        <dbReference type="SAM" id="MobiDB-lite"/>
    </source>
</evidence>
<dbReference type="GO" id="GO:0008270">
    <property type="term" value="F:zinc ion binding"/>
    <property type="evidence" value="ECO:0007669"/>
    <property type="project" value="InterPro"/>
</dbReference>
<feature type="region of interest" description="Disordered" evidence="4">
    <location>
        <begin position="69"/>
        <end position="90"/>
    </location>
</feature>
<evidence type="ECO:0000256" key="2">
    <source>
        <dbReference type="ARBA" id="ARBA00023163"/>
    </source>
</evidence>
<dbReference type="Proteomes" id="UP000030641">
    <property type="component" value="Unassembled WGS sequence"/>
</dbReference>
<dbReference type="CDD" id="cd12148">
    <property type="entry name" value="fungal_TF_MHR"/>
    <property type="match status" value="1"/>
</dbReference>
<feature type="compositionally biased region" description="Basic and acidic residues" evidence="4">
    <location>
        <begin position="69"/>
        <end position="78"/>
    </location>
</feature>
<dbReference type="InParanoid" id="A0A074Y959"/>
<evidence type="ECO:0000313" key="6">
    <source>
        <dbReference type="EMBL" id="KEQ94285.1"/>
    </source>
</evidence>
<reference evidence="6 7" key="1">
    <citation type="journal article" date="2014" name="BMC Genomics">
        <title>Genome sequencing of four Aureobasidium pullulans varieties: biotechnological potential, stress tolerance, and description of new species.</title>
        <authorList>
            <person name="Gostin Ar C."/>
            <person name="Ohm R.A."/>
            <person name="Kogej T."/>
            <person name="Sonjak S."/>
            <person name="Turk M."/>
            <person name="Zajc J."/>
            <person name="Zalar P."/>
            <person name="Grube M."/>
            <person name="Sun H."/>
            <person name="Han J."/>
            <person name="Sharma A."/>
            <person name="Chiniquy J."/>
            <person name="Ngan C.Y."/>
            <person name="Lipzen A."/>
            <person name="Barry K."/>
            <person name="Grigoriev I.V."/>
            <person name="Gunde-Cimerman N."/>
        </authorList>
    </citation>
    <scope>NUCLEOTIDE SEQUENCE [LARGE SCALE GENOMIC DNA]</scope>
    <source>
        <strain evidence="6 7">EXF-2481</strain>
    </source>
</reference>
<dbReference type="GeneID" id="25369185"/>
<keyword evidence="7" id="KW-1185">Reference proteome</keyword>
<feature type="compositionally biased region" description="Acidic residues" evidence="4">
    <location>
        <begin position="81"/>
        <end position="90"/>
    </location>
</feature>
<dbReference type="GO" id="GO:0006351">
    <property type="term" value="P:DNA-templated transcription"/>
    <property type="evidence" value="ECO:0007669"/>
    <property type="project" value="InterPro"/>
</dbReference>
<feature type="domain" description="Xylanolytic transcriptional activator regulatory" evidence="5">
    <location>
        <begin position="296"/>
        <end position="369"/>
    </location>
</feature>
<keyword evidence="1" id="KW-0805">Transcription regulation</keyword>
<protein>
    <recommendedName>
        <fullName evidence="5">Xylanolytic transcriptional activator regulatory domain-containing protein</fullName>
    </recommendedName>
</protein>
<dbReference type="GO" id="GO:0005634">
    <property type="term" value="C:nucleus"/>
    <property type="evidence" value="ECO:0007669"/>
    <property type="project" value="TreeGrafter"/>
</dbReference>
<evidence type="ECO:0000256" key="1">
    <source>
        <dbReference type="ARBA" id="ARBA00023015"/>
    </source>
</evidence>
<dbReference type="GO" id="GO:0000978">
    <property type="term" value="F:RNA polymerase II cis-regulatory region sequence-specific DNA binding"/>
    <property type="evidence" value="ECO:0007669"/>
    <property type="project" value="TreeGrafter"/>
</dbReference>
<dbReference type="SMART" id="SM00906">
    <property type="entry name" value="Fungal_trans"/>
    <property type="match status" value="1"/>
</dbReference>
<dbReference type="InterPro" id="IPR007219">
    <property type="entry name" value="XnlR_reg_dom"/>
</dbReference>
<dbReference type="AlphaFoldDB" id="A0A074Y959"/>
<dbReference type="PANTHER" id="PTHR47424:SF2">
    <property type="entry name" value="TRANSCRIPTION FACTOR DOMAIN-CONTAINING PROTEIN-RELATED"/>
    <property type="match status" value="1"/>
</dbReference>
<evidence type="ECO:0000313" key="7">
    <source>
        <dbReference type="Proteomes" id="UP000030641"/>
    </source>
</evidence>
<dbReference type="FunCoup" id="A0A074Y959">
    <property type="interactions" value="752"/>
</dbReference>
<accession>A0A074Y959</accession>
<dbReference type="HOGENOM" id="CLU_008599_2_3_1"/>
<evidence type="ECO:0000256" key="3">
    <source>
        <dbReference type="ARBA" id="ARBA00023242"/>
    </source>
</evidence>
<dbReference type="RefSeq" id="XP_013342741.1">
    <property type="nucleotide sequence ID" value="XM_013487287.1"/>
</dbReference>
<dbReference type="GO" id="GO:0000435">
    <property type="term" value="P:positive regulation of transcription from RNA polymerase II promoter by galactose"/>
    <property type="evidence" value="ECO:0007669"/>
    <property type="project" value="TreeGrafter"/>
</dbReference>
<dbReference type="EMBL" id="KL584762">
    <property type="protein sequence ID" value="KEQ94285.1"/>
    <property type="molecule type" value="Genomic_DNA"/>
</dbReference>
<keyword evidence="2" id="KW-0804">Transcription</keyword>
<evidence type="ECO:0000259" key="5">
    <source>
        <dbReference type="SMART" id="SM00906"/>
    </source>
</evidence>
<organism evidence="6 7">
    <name type="scientific">Aureobasidium subglaciale (strain EXF-2481)</name>
    <name type="common">Aureobasidium pullulans var. subglaciale</name>
    <dbReference type="NCBI Taxonomy" id="1043005"/>
    <lineage>
        <taxon>Eukaryota</taxon>
        <taxon>Fungi</taxon>
        <taxon>Dikarya</taxon>
        <taxon>Ascomycota</taxon>
        <taxon>Pezizomycotina</taxon>
        <taxon>Dothideomycetes</taxon>
        <taxon>Dothideomycetidae</taxon>
        <taxon>Dothideales</taxon>
        <taxon>Saccotheciaceae</taxon>
        <taxon>Aureobasidium</taxon>
    </lineage>
</organism>
<gene>
    <name evidence="6" type="ORF">AUEXF2481DRAFT_5778</name>
</gene>
<name>A0A074Y959_AURSE</name>
<dbReference type="Pfam" id="PF04082">
    <property type="entry name" value="Fungal_trans"/>
    <property type="match status" value="1"/>
</dbReference>
<sequence length="660" mass="73645">MRARVAERRAIAAEERLAALMHLSETHNTSVPEVSLQSLGSADRMVIGGTGTSVNPNILEPQLLDDDRHLDDGYHGIPEEPPSEGDDFSWDEISRVNRSDAIDVSKQHETPTDDRNEDVVDGMASLTVEERGAGYLGTSSGAAMLRLLMPDAEPRNPARPRRKTTTEDSIQDDKSLAYEELGLTEIDLDSAINAYFGSYHVQYPMIHEPTFRAQYAQIIPRPNGLAFEALVYMLGAIGLFSTATTADAKSNDDLKLFEAAKLNIKIDVLEKGNITLLEVLALMSNYLQKRGKPNSGYNYLGLALHMAMGLGLHKEFANWKLPPLAIENRRRIWWTLYNLFTGALVTFGRPWSWPDKGIETSLPLNIHDRDLTNITQSWPENRQTITTYTFMLAQAKFHQATAEVYTRVISIPYPAASELLSLDDEHLGSWLRNLGPWYSADARVPSKFALGHHIMHNRARNFRIIMYRPFVIRSVLSAARGMDGLGPSPAEQTAIDRCLDEAKATISSIRTYWSSLDHGRLAAWYSLYFIFQASLIPCLCLRNQPNAILASDWRSQIQQTLSVMTEMNSVNPSSIECQSVIMRLCGQFLSPITSASISGFAPLAATEESPQTQINNVYSMMWPNASPASTDLLMSDSQWGFMTDPGHVGLESLPSNWDWT</sequence>
<dbReference type="GO" id="GO:0000981">
    <property type="term" value="F:DNA-binding transcription factor activity, RNA polymerase II-specific"/>
    <property type="evidence" value="ECO:0007669"/>
    <property type="project" value="TreeGrafter"/>
</dbReference>
<feature type="region of interest" description="Disordered" evidence="4">
    <location>
        <begin position="150"/>
        <end position="170"/>
    </location>
</feature>
<dbReference type="PANTHER" id="PTHR47424">
    <property type="entry name" value="REGULATORY PROTEIN GAL4"/>
    <property type="match status" value="1"/>
</dbReference>